<name>A0A6H0ZIF7_9HYPH</name>
<dbReference type="RefSeq" id="WP_065656116.1">
    <property type="nucleotide sequence ID" value="NZ_CP050898.1"/>
</dbReference>
<keyword evidence="1" id="KW-0812">Transmembrane</keyword>
<reference evidence="2 3" key="1">
    <citation type="submission" date="2020-04" db="EMBL/GenBank/DDBJ databases">
        <title>FDA dAtabase for Regulatory Grade micrObial Sequences (FDA-ARGOS): Supporting development and validation of Infectious Disease Dx tests.</title>
        <authorList>
            <person name="Sciortino C."/>
            <person name="Tallon L."/>
            <person name="Sadzewicz L."/>
            <person name="Vavikolanu K."/>
            <person name="Mehta A."/>
            <person name="Aluvathingal J."/>
            <person name="Nadendla S."/>
            <person name="Nandy P."/>
            <person name="Geyer C."/>
            <person name="Yan Y."/>
            <person name="Sichtig H."/>
        </authorList>
    </citation>
    <scope>NUCLEOTIDE SEQUENCE [LARGE SCALE GENOMIC DNA]</scope>
    <source>
        <strain evidence="2 3">FDAARGOS_633</strain>
    </source>
</reference>
<evidence type="ECO:0000256" key="1">
    <source>
        <dbReference type="SAM" id="Phobius"/>
    </source>
</evidence>
<dbReference type="EMBL" id="CP050898">
    <property type="protein sequence ID" value="QIX20588.1"/>
    <property type="molecule type" value="Genomic_DNA"/>
</dbReference>
<gene>
    <name evidence="2" type="ORF">FOB41_05265</name>
</gene>
<sequence length="83" mass="8878">MEPANSTEALLLIGRVEGKVDTLISLSSQQSQRIDQLEGRMSAGEVDIASLKATSSTNQTFLTTLIAIFSLIVAAISAYLSYK</sequence>
<proteinExistence type="predicted"/>
<evidence type="ECO:0000313" key="2">
    <source>
        <dbReference type="EMBL" id="QIX20588.1"/>
    </source>
</evidence>
<evidence type="ECO:0000313" key="3">
    <source>
        <dbReference type="Proteomes" id="UP000500870"/>
    </source>
</evidence>
<dbReference type="AlphaFoldDB" id="A0A6H0ZIF7"/>
<keyword evidence="1" id="KW-0472">Membrane</keyword>
<keyword evidence="1" id="KW-1133">Transmembrane helix</keyword>
<organism evidence="2 3">
    <name type="scientific">Agrobacterium pusense</name>
    <dbReference type="NCBI Taxonomy" id="648995"/>
    <lineage>
        <taxon>Bacteria</taxon>
        <taxon>Pseudomonadati</taxon>
        <taxon>Pseudomonadota</taxon>
        <taxon>Alphaproteobacteria</taxon>
        <taxon>Hyphomicrobiales</taxon>
        <taxon>Rhizobiaceae</taxon>
        <taxon>Rhizobium/Agrobacterium group</taxon>
        <taxon>Agrobacterium</taxon>
    </lineage>
</organism>
<feature type="transmembrane region" description="Helical" evidence="1">
    <location>
        <begin position="61"/>
        <end position="82"/>
    </location>
</feature>
<accession>A0A6H0ZIF7</accession>
<dbReference type="Proteomes" id="UP000500870">
    <property type="component" value="Chromosome 1"/>
</dbReference>
<protein>
    <submittedName>
        <fullName evidence="2">Uncharacterized protein</fullName>
    </submittedName>
</protein>